<dbReference type="Pfam" id="PF14226">
    <property type="entry name" value="DIOX_N"/>
    <property type="match status" value="1"/>
</dbReference>
<name>A0A2U1MX47_ARTAN</name>
<dbReference type="InterPro" id="IPR050295">
    <property type="entry name" value="Plant_2OG-oxidoreductases"/>
</dbReference>
<evidence type="ECO:0000313" key="4">
    <source>
        <dbReference type="EMBL" id="PWA65832.1"/>
    </source>
</evidence>
<protein>
    <submittedName>
        <fullName evidence="4">Senescence associated protein</fullName>
    </submittedName>
</protein>
<evidence type="ECO:0000256" key="1">
    <source>
        <dbReference type="ARBA" id="ARBA00022723"/>
    </source>
</evidence>
<dbReference type="InterPro" id="IPR026992">
    <property type="entry name" value="DIOX_N"/>
</dbReference>
<sequence length="167" mass="18977">MELKGIGLGSSLLVPSVQELAKEPITKVPPRYVRLDQDPPIISRPPSSSPDVPVIDMARLSSENSADQELEKLHLACKDYGFLQIINHGVSISLMDKVKKETQEFFKLSMEEKKKLWQTTDDNEGFGQAFVFSEEQKLDWADIFYLTTLPHGIRKPHLFPNLPVPFR</sequence>
<proteinExistence type="predicted"/>
<reference evidence="4 5" key="1">
    <citation type="journal article" date="2018" name="Mol. Plant">
        <title>The genome of Artemisia annua provides insight into the evolution of Asteraceae family and artemisinin biosynthesis.</title>
        <authorList>
            <person name="Shen Q."/>
            <person name="Zhang L."/>
            <person name="Liao Z."/>
            <person name="Wang S."/>
            <person name="Yan T."/>
            <person name="Shi P."/>
            <person name="Liu M."/>
            <person name="Fu X."/>
            <person name="Pan Q."/>
            <person name="Wang Y."/>
            <person name="Lv Z."/>
            <person name="Lu X."/>
            <person name="Zhang F."/>
            <person name="Jiang W."/>
            <person name="Ma Y."/>
            <person name="Chen M."/>
            <person name="Hao X."/>
            <person name="Li L."/>
            <person name="Tang Y."/>
            <person name="Lv G."/>
            <person name="Zhou Y."/>
            <person name="Sun X."/>
            <person name="Brodelius P.E."/>
            <person name="Rose J.K.C."/>
            <person name="Tang K."/>
        </authorList>
    </citation>
    <scope>NUCLEOTIDE SEQUENCE [LARGE SCALE GENOMIC DNA]</scope>
    <source>
        <strain evidence="5">cv. Huhao1</strain>
        <tissue evidence="4">Leaf</tissue>
    </source>
</reference>
<dbReference type="GO" id="GO:0046872">
    <property type="term" value="F:metal ion binding"/>
    <property type="evidence" value="ECO:0007669"/>
    <property type="project" value="UniProtKB-KW"/>
</dbReference>
<comment type="caution">
    <text evidence="4">The sequence shown here is derived from an EMBL/GenBank/DDBJ whole genome shotgun (WGS) entry which is preliminary data.</text>
</comment>
<accession>A0A2U1MX47</accession>
<evidence type="ECO:0000259" key="3">
    <source>
        <dbReference type="Pfam" id="PF14226"/>
    </source>
</evidence>
<organism evidence="4 5">
    <name type="scientific">Artemisia annua</name>
    <name type="common">Sweet wormwood</name>
    <dbReference type="NCBI Taxonomy" id="35608"/>
    <lineage>
        <taxon>Eukaryota</taxon>
        <taxon>Viridiplantae</taxon>
        <taxon>Streptophyta</taxon>
        <taxon>Embryophyta</taxon>
        <taxon>Tracheophyta</taxon>
        <taxon>Spermatophyta</taxon>
        <taxon>Magnoliopsida</taxon>
        <taxon>eudicotyledons</taxon>
        <taxon>Gunneridae</taxon>
        <taxon>Pentapetalae</taxon>
        <taxon>asterids</taxon>
        <taxon>campanulids</taxon>
        <taxon>Asterales</taxon>
        <taxon>Asteraceae</taxon>
        <taxon>Asteroideae</taxon>
        <taxon>Anthemideae</taxon>
        <taxon>Artemisiinae</taxon>
        <taxon>Artemisia</taxon>
    </lineage>
</organism>
<dbReference type="OrthoDB" id="288590at2759"/>
<dbReference type="EMBL" id="PKPP01004149">
    <property type="protein sequence ID" value="PWA65832.1"/>
    <property type="molecule type" value="Genomic_DNA"/>
</dbReference>
<dbReference type="STRING" id="35608.A0A2U1MX47"/>
<keyword evidence="2" id="KW-0408">Iron</keyword>
<gene>
    <name evidence="4" type="ORF">CTI12_AA299910</name>
</gene>
<evidence type="ECO:0000313" key="5">
    <source>
        <dbReference type="Proteomes" id="UP000245207"/>
    </source>
</evidence>
<dbReference type="Gene3D" id="2.60.120.330">
    <property type="entry name" value="B-lactam Antibiotic, Isopenicillin N Synthase, Chain"/>
    <property type="match status" value="1"/>
</dbReference>
<dbReference type="SUPFAM" id="SSF51197">
    <property type="entry name" value="Clavaminate synthase-like"/>
    <property type="match status" value="1"/>
</dbReference>
<dbReference type="PANTHER" id="PTHR47991">
    <property type="entry name" value="OXOGLUTARATE/IRON-DEPENDENT DIOXYGENASE"/>
    <property type="match status" value="1"/>
</dbReference>
<dbReference type="AlphaFoldDB" id="A0A2U1MX47"/>
<evidence type="ECO:0000256" key="2">
    <source>
        <dbReference type="ARBA" id="ARBA00023004"/>
    </source>
</evidence>
<keyword evidence="1" id="KW-0479">Metal-binding</keyword>
<dbReference type="InterPro" id="IPR027443">
    <property type="entry name" value="IPNS-like_sf"/>
</dbReference>
<feature type="domain" description="Non-haem dioxygenase N-terminal" evidence="3">
    <location>
        <begin position="52"/>
        <end position="160"/>
    </location>
</feature>
<dbReference type="Proteomes" id="UP000245207">
    <property type="component" value="Unassembled WGS sequence"/>
</dbReference>
<keyword evidence="5" id="KW-1185">Reference proteome</keyword>